<evidence type="ECO:0000256" key="1">
    <source>
        <dbReference type="SAM" id="MobiDB-lite"/>
    </source>
</evidence>
<accession>A0A2T5LVV2</accession>
<feature type="region of interest" description="Disordered" evidence="1">
    <location>
        <begin position="1"/>
        <end position="146"/>
    </location>
</feature>
<comment type="caution">
    <text evidence="2">The sequence shown here is derived from an EMBL/GenBank/DDBJ whole genome shotgun (WGS) entry which is preliminary data.</text>
</comment>
<reference evidence="2 3" key="1">
    <citation type="journal article" date="2018" name="Proc. Natl. Acad. Sci. U.S.A.">
        <title>Linking secondary metabolites to gene clusters through genome sequencing of six diverse Aspergillus species.</title>
        <authorList>
            <person name="Kaerboelling I."/>
            <person name="Vesth T.C."/>
            <person name="Frisvad J.C."/>
            <person name="Nybo J.L."/>
            <person name="Theobald S."/>
            <person name="Kuo A."/>
            <person name="Bowyer P."/>
            <person name="Matsuda Y."/>
            <person name="Mondo S."/>
            <person name="Lyhne E.K."/>
            <person name="Kogle M.E."/>
            <person name="Clum A."/>
            <person name="Lipzen A."/>
            <person name="Salamov A."/>
            <person name="Ngan C.Y."/>
            <person name="Daum C."/>
            <person name="Chiniquy J."/>
            <person name="Barry K."/>
            <person name="LaButti K."/>
            <person name="Haridas S."/>
            <person name="Simmons B.A."/>
            <person name="Magnuson J.K."/>
            <person name="Mortensen U.H."/>
            <person name="Larsen T.O."/>
            <person name="Grigoriev I.V."/>
            <person name="Baker S.E."/>
            <person name="Andersen M.R."/>
        </authorList>
    </citation>
    <scope>NUCLEOTIDE SEQUENCE [LARGE SCALE GENOMIC DNA]</scope>
    <source>
        <strain evidence="2 3">IBT 24754</strain>
    </source>
</reference>
<feature type="compositionally biased region" description="Polar residues" evidence="1">
    <location>
        <begin position="1"/>
        <end position="31"/>
    </location>
</feature>
<dbReference type="VEuPathDB" id="FungiDB:P175DRAFT_0558598"/>
<feature type="compositionally biased region" description="Polar residues" evidence="1">
    <location>
        <begin position="118"/>
        <end position="127"/>
    </location>
</feature>
<dbReference type="EMBL" id="MSFN02000005">
    <property type="protein sequence ID" value="PTU20417.1"/>
    <property type="molecule type" value="Genomic_DNA"/>
</dbReference>
<protein>
    <submittedName>
        <fullName evidence="2">Uncharacterized protein</fullName>
    </submittedName>
</protein>
<evidence type="ECO:0000313" key="2">
    <source>
        <dbReference type="EMBL" id="PTU20417.1"/>
    </source>
</evidence>
<dbReference type="AlphaFoldDB" id="A0A2T5LVV2"/>
<proteinExistence type="predicted"/>
<organism evidence="2 3">
    <name type="scientific">Aspergillus ochraceoroseus IBT 24754</name>
    <dbReference type="NCBI Taxonomy" id="1392256"/>
    <lineage>
        <taxon>Eukaryota</taxon>
        <taxon>Fungi</taxon>
        <taxon>Dikarya</taxon>
        <taxon>Ascomycota</taxon>
        <taxon>Pezizomycotina</taxon>
        <taxon>Eurotiomycetes</taxon>
        <taxon>Eurotiomycetidae</taxon>
        <taxon>Eurotiales</taxon>
        <taxon>Aspergillaceae</taxon>
        <taxon>Aspergillus</taxon>
        <taxon>Aspergillus subgen. Nidulantes</taxon>
    </lineage>
</organism>
<dbReference type="RefSeq" id="XP_040751809.1">
    <property type="nucleotide sequence ID" value="XM_040900852.1"/>
</dbReference>
<dbReference type="GeneID" id="63817736"/>
<gene>
    <name evidence="2" type="ORF">P175DRAFT_0558598</name>
</gene>
<feature type="compositionally biased region" description="Basic and acidic residues" evidence="1">
    <location>
        <begin position="83"/>
        <end position="92"/>
    </location>
</feature>
<evidence type="ECO:0000313" key="3">
    <source>
        <dbReference type="Proteomes" id="UP000244073"/>
    </source>
</evidence>
<sequence>MSKNSNKQKPQGGSAPKQTPANGSDPQLRQQIRSEIRQCSKHLAREEVPQSPKANHARKEPTKRSPVKICQQDSNPKSVSQPRMEDRSKAHQEPPTLLDSTLETDSELSSEDRSTDLVSLNSSSDSTEQNHAKGLDNAILQGMLPT</sequence>
<feature type="compositionally biased region" description="Polar residues" evidence="1">
    <location>
        <begin position="71"/>
        <end position="81"/>
    </location>
</feature>
<dbReference type="Proteomes" id="UP000244073">
    <property type="component" value="Unassembled WGS sequence"/>
</dbReference>
<feature type="compositionally biased region" description="Basic and acidic residues" evidence="1">
    <location>
        <begin position="32"/>
        <end position="48"/>
    </location>
</feature>
<name>A0A2T5LVV2_9EURO</name>